<sequence length="107" mass="11588">MSPPTPSWNTVPSDADLVCIFQAIDVPVQRCSFAFVIKPLVIDGELRSAEHGLPIIVLVWVFLSIYKIPNSNSQQSRISTSGASSKSNLLPTFDLVTSVPSTPFSPD</sequence>
<accession>A0AAV0VNQ9</accession>
<protein>
    <submittedName>
        <fullName evidence="1">Uncharacterized protein</fullName>
    </submittedName>
</protein>
<reference evidence="1 2" key="1">
    <citation type="submission" date="2023-01" db="EMBL/GenBank/DDBJ databases">
        <authorList>
            <person name="Whitehead M."/>
        </authorList>
    </citation>
    <scope>NUCLEOTIDE SEQUENCE [LARGE SCALE GENOMIC DNA]</scope>
</reference>
<organism evidence="1 2">
    <name type="scientific">Macrosiphum euphorbiae</name>
    <name type="common">potato aphid</name>
    <dbReference type="NCBI Taxonomy" id="13131"/>
    <lineage>
        <taxon>Eukaryota</taxon>
        <taxon>Metazoa</taxon>
        <taxon>Ecdysozoa</taxon>
        <taxon>Arthropoda</taxon>
        <taxon>Hexapoda</taxon>
        <taxon>Insecta</taxon>
        <taxon>Pterygota</taxon>
        <taxon>Neoptera</taxon>
        <taxon>Paraneoptera</taxon>
        <taxon>Hemiptera</taxon>
        <taxon>Sternorrhyncha</taxon>
        <taxon>Aphidomorpha</taxon>
        <taxon>Aphidoidea</taxon>
        <taxon>Aphididae</taxon>
        <taxon>Macrosiphini</taxon>
        <taxon>Macrosiphum</taxon>
    </lineage>
</organism>
<dbReference type="EMBL" id="CARXXK010000001">
    <property type="protein sequence ID" value="CAI6345942.1"/>
    <property type="molecule type" value="Genomic_DNA"/>
</dbReference>
<dbReference type="Proteomes" id="UP001160148">
    <property type="component" value="Unassembled WGS sequence"/>
</dbReference>
<comment type="caution">
    <text evidence="1">The sequence shown here is derived from an EMBL/GenBank/DDBJ whole genome shotgun (WGS) entry which is preliminary data.</text>
</comment>
<evidence type="ECO:0000313" key="2">
    <source>
        <dbReference type="Proteomes" id="UP001160148"/>
    </source>
</evidence>
<keyword evidence="2" id="KW-1185">Reference proteome</keyword>
<name>A0AAV0VNQ9_9HEMI</name>
<dbReference type="AlphaFoldDB" id="A0AAV0VNQ9"/>
<proteinExistence type="predicted"/>
<evidence type="ECO:0000313" key="1">
    <source>
        <dbReference type="EMBL" id="CAI6345942.1"/>
    </source>
</evidence>
<gene>
    <name evidence="1" type="ORF">MEUPH1_LOCUS2897</name>
</gene>